<evidence type="ECO:0000313" key="3">
    <source>
        <dbReference type="Proteomes" id="UP000605986"/>
    </source>
</evidence>
<protein>
    <submittedName>
        <fullName evidence="2">Uncharacterized protein</fullName>
    </submittedName>
</protein>
<dbReference type="OrthoDB" id="5057734at2759"/>
<sequence>MTIPFNKKRNIEEMSGLVEPDSDRPAKRMDNSQDVTWDRNVDDDMQDEPMTHSSRSNKRKMEQMSGQADSGRSAKRLAHHHFGLSADRDGDVMQAENVMHRSRNNKRNMEEMSGQVELDSDRPAKRMDRDYGAISAASDDHTMRDEADSTQRLEEAIPDYEGRVKLYHLLLQPHFYKELPNTLNRAFKSDSATLAKLIHDSPPHIRLWALGQLEGLGPEYRRTIIDRISEIERDKRNNDPFSALPNVMTDSLIRNRSSDTRTCVVCGGGFCSENKKNLVDVEDVVWKDCGFHLMHLECFRTKVFEGEMPLKGLCACIENFC</sequence>
<dbReference type="EMBL" id="JAADJG010001357">
    <property type="protein sequence ID" value="KAF4417571.1"/>
    <property type="molecule type" value="Genomic_DNA"/>
</dbReference>
<evidence type="ECO:0000313" key="2">
    <source>
        <dbReference type="EMBL" id="KAF4417571.1"/>
    </source>
</evidence>
<feature type="region of interest" description="Disordered" evidence="1">
    <location>
        <begin position="1"/>
        <end position="76"/>
    </location>
</feature>
<reference evidence="2" key="1">
    <citation type="submission" date="2020-01" db="EMBL/GenBank/DDBJ databases">
        <title>Identification and distribution of gene clusters putatively required for synthesis of sphingolipid metabolism inhibitors in phylogenetically diverse species of the filamentous fungus Fusarium.</title>
        <authorList>
            <person name="Kim H.-S."/>
            <person name="Busman M."/>
            <person name="Brown D.W."/>
            <person name="Divon H."/>
            <person name="Uhlig S."/>
            <person name="Proctor R.H."/>
        </authorList>
    </citation>
    <scope>NUCLEOTIDE SEQUENCE</scope>
    <source>
        <strain evidence="2">NRRL 53441</strain>
    </source>
</reference>
<feature type="compositionally biased region" description="Basic and acidic residues" evidence="1">
    <location>
        <begin position="21"/>
        <end position="42"/>
    </location>
</feature>
<proteinExistence type="predicted"/>
<organism evidence="2 3">
    <name type="scientific">Fusarium austroafricanum</name>
    <dbReference type="NCBI Taxonomy" id="2364996"/>
    <lineage>
        <taxon>Eukaryota</taxon>
        <taxon>Fungi</taxon>
        <taxon>Dikarya</taxon>
        <taxon>Ascomycota</taxon>
        <taxon>Pezizomycotina</taxon>
        <taxon>Sordariomycetes</taxon>
        <taxon>Hypocreomycetidae</taxon>
        <taxon>Hypocreales</taxon>
        <taxon>Nectriaceae</taxon>
        <taxon>Fusarium</taxon>
        <taxon>Fusarium concolor species complex</taxon>
    </lineage>
</organism>
<dbReference type="AlphaFoldDB" id="A0A8H4NF52"/>
<accession>A0A8H4NF52</accession>
<evidence type="ECO:0000256" key="1">
    <source>
        <dbReference type="SAM" id="MobiDB-lite"/>
    </source>
</evidence>
<keyword evidence="3" id="KW-1185">Reference proteome</keyword>
<comment type="caution">
    <text evidence="2">The sequence shown here is derived from an EMBL/GenBank/DDBJ whole genome shotgun (WGS) entry which is preliminary data.</text>
</comment>
<dbReference type="Proteomes" id="UP000605986">
    <property type="component" value="Unassembled WGS sequence"/>
</dbReference>
<name>A0A8H4NF52_9HYPO</name>
<gene>
    <name evidence="2" type="ORF">F53441_14508</name>
</gene>